<feature type="transmembrane region" description="Helical" evidence="1">
    <location>
        <begin position="36"/>
        <end position="54"/>
    </location>
</feature>
<evidence type="ECO:0000256" key="1">
    <source>
        <dbReference type="SAM" id="Phobius"/>
    </source>
</evidence>
<sequence length="116" mass="13201">MKAGAASFVKYVCKAVLLATTVLHGKMTAVLFSVRLLNAMIMCCVSVITFKVRLHNHYSTRRRYAGKFTIVLRHFLRIESTQNFFISLYDDSHLAGYTSENHFSGFSGENSHNYIE</sequence>
<keyword evidence="1" id="KW-0472">Membrane</keyword>
<reference evidence="2" key="1">
    <citation type="submission" date="2020-03" db="EMBL/GenBank/DDBJ databases">
        <title>A transcriptome and proteome of the tick Rhipicephalus microplus shaped by the genetic composition of its hosts and developmental stage.</title>
        <authorList>
            <person name="Garcia G.R."/>
            <person name="Ribeiro J.M.C."/>
            <person name="Maruyama S.R."/>
            <person name="Gardinasse L.G."/>
            <person name="Nelson K."/>
            <person name="Ferreira B.R."/>
            <person name="Andrade T.G."/>
            <person name="Santos I.K.F.M."/>
        </authorList>
    </citation>
    <scope>NUCLEOTIDE SEQUENCE</scope>
    <source>
        <strain evidence="2">NSGR</strain>
        <tissue evidence="2">Salivary glands</tissue>
    </source>
</reference>
<evidence type="ECO:0000313" key="2">
    <source>
        <dbReference type="EMBL" id="NIE44618.1"/>
    </source>
</evidence>
<accession>A0A6G5A220</accession>
<dbReference type="AlphaFoldDB" id="A0A6G5A220"/>
<dbReference type="EMBL" id="GIKN01002345">
    <property type="protein sequence ID" value="NIE44618.1"/>
    <property type="molecule type" value="Transcribed_RNA"/>
</dbReference>
<proteinExistence type="predicted"/>
<keyword evidence="1" id="KW-0812">Transmembrane</keyword>
<organism evidence="2">
    <name type="scientific">Rhipicephalus microplus</name>
    <name type="common">Cattle tick</name>
    <name type="synonym">Boophilus microplus</name>
    <dbReference type="NCBI Taxonomy" id="6941"/>
    <lineage>
        <taxon>Eukaryota</taxon>
        <taxon>Metazoa</taxon>
        <taxon>Ecdysozoa</taxon>
        <taxon>Arthropoda</taxon>
        <taxon>Chelicerata</taxon>
        <taxon>Arachnida</taxon>
        <taxon>Acari</taxon>
        <taxon>Parasitiformes</taxon>
        <taxon>Ixodida</taxon>
        <taxon>Ixodoidea</taxon>
        <taxon>Ixodidae</taxon>
        <taxon>Rhipicephalinae</taxon>
        <taxon>Rhipicephalus</taxon>
        <taxon>Boophilus</taxon>
    </lineage>
</organism>
<name>A0A6G5A220_RHIMP</name>
<keyword evidence="1" id="KW-1133">Transmembrane helix</keyword>
<protein>
    <submittedName>
        <fullName evidence="2">Uncharacterized protein</fullName>
    </submittedName>
</protein>